<comment type="caution">
    <text evidence="2">The sequence shown here is derived from an EMBL/GenBank/DDBJ whole genome shotgun (WGS) entry which is preliminary data.</text>
</comment>
<name>A0ABY1NVL9_9HYPH</name>
<dbReference type="RefSeq" id="WP_155189564.1">
    <property type="nucleotide sequence ID" value="NZ_BAAAEA010000003.1"/>
</dbReference>
<evidence type="ECO:0000259" key="1">
    <source>
        <dbReference type="PROSITE" id="PS50887"/>
    </source>
</evidence>
<dbReference type="NCBIfam" id="TIGR00254">
    <property type="entry name" value="GGDEF"/>
    <property type="match status" value="1"/>
</dbReference>
<dbReference type="PROSITE" id="PS50887">
    <property type="entry name" value="GGDEF"/>
    <property type="match status" value="1"/>
</dbReference>
<dbReference type="Pfam" id="PF00990">
    <property type="entry name" value="GGDEF"/>
    <property type="match status" value="1"/>
</dbReference>
<protein>
    <submittedName>
        <fullName evidence="2">Diguanylate cyclase (GGDEF) domain-containing protein</fullName>
    </submittedName>
</protein>
<dbReference type="InterPro" id="IPR029787">
    <property type="entry name" value="Nucleotide_cyclase"/>
</dbReference>
<dbReference type="SUPFAM" id="SSF48452">
    <property type="entry name" value="TPR-like"/>
    <property type="match status" value="1"/>
</dbReference>
<evidence type="ECO:0000313" key="3">
    <source>
        <dbReference type="Proteomes" id="UP001157914"/>
    </source>
</evidence>
<evidence type="ECO:0000313" key="2">
    <source>
        <dbReference type="EMBL" id="SMP19586.1"/>
    </source>
</evidence>
<dbReference type="PANTHER" id="PTHR46663">
    <property type="entry name" value="DIGUANYLATE CYCLASE DGCT-RELATED"/>
    <property type="match status" value="1"/>
</dbReference>
<dbReference type="SUPFAM" id="SSF55073">
    <property type="entry name" value="Nucleotide cyclase"/>
    <property type="match status" value="1"/>
</dbReference>
<dbReference type="CDD" id="cd01949">
    <property type="entry name" value="GGDEF"/>
    <property type="match status" value="1"/>
</dbReference>
<dbReference type="InterPro" id="IPR000160">
    <property type="entry name" value="GGDEF_dom"/>
</dbReference>
<dbReference type="Proteomes" id="UP001157914">
    <property type="component" value="Unassembled WGS sequence"/>
</dbReference>
<dbReference type="PANTHER" id="PTHR46663:SF2">
    <property type="entry name" value="GGDEF DOMAIN-CONTAINING PROTEIN"/>
    <property type="match status" value="1"/>
</dbReference>
<dbReference type="InterPro" id="IPR043128">
    <property type="entry name" value="Rev_trsase/Diguanyl_cyclase"/>
</dbReference>
<accession>A0ABY1NVL9</accession>
<keyword evidence="3" id="KW-1185">Reference proteome</keyword>
<proteinExistence type="predicted"/>
<feature type="domain" description="GGDEF" evidence="1">
    <location>
        <begin position="374"/>
        <end position="507"/>
    </location>
</feature>
<dbReference type="SMART" id="SM00267">
    <property type="entry name" value="GGDEF"/>
    <property type="match status" value="1"/>
</dbReference>
<dbReference type="Gene3D" id="1.25.40.10">
    <property type="entry name" value="Tetratricopeptide repeat domain"/>
    <property type="match status" value="1"/>
</dbReference>
<sequence length="517" mass="57246">MARSAGQRANGRPLNFNLAWLERWSGGFEKAAQRAEMALSGMNKTADPKGWVEMLACRAMAVYSLGDTIKADELITAGFDLLDGDIENRAGIELLTILANFSANSGSFDEAERQLQHALAIATNAKMTFEPARVLQVVARVALKSGDFDKALASGRRCIDEALATRNAVILPYGYEMYCAAALALGSDVDIRSEAEKGLRAAAFTQDMRITCQIQHVIGRSYFKENQLELACRTLEDGLATANRANYPLWMRNFQQKLAEIYEQLGNIPRAYSHLKAYTQIQTKLFTLDQERQSHVLRRQLEYRLARQSADYEREIREKTVALNTELQQANAALKELNAQVAYTADHDDLTGLGNRRKLARFFEETAPKMPQGARVAAMLVDLDRFKSVNDRFGHEAGDKVLKTAAAHLVSIAHKDDVTIRLGGDEFLLISTKCTDPEALRQLGNNLIKRINQPILIQGEERSVGVSIGITVVEVGENLERTLQSTADEAMYQAKRSGRNRVAVHAASATALPVDVT</sequence>
<dbReference type="InterPro" id="IPR052163">
    <property type="entry name" value="DGC-Regulatory_Protein"/>
</dbReference>
<organism evidence="2 3">
    <name type="scientific">Roseibium denhamense</name>
    <dbReference type="NCBI Taxonomy" id="76305"/>
    <lineage>
        <taxon>Bacteria</taxon>
        <taxon>Pseudomonadati</taxon>
        <taxon>Pseudomonadota</taxon>
        <taxon>Alphaproteobacteria</taxon>
        <taxon>Hyphomicrobiales</taxon>
        <taxon>Stappiaceae</taxon>
        <taxon>Roseibium</taxon>
    </lineage>
</organism>
<dbReference type="EMBL" id="FXTT01000002">
    <property type="protein sequence ID" value="SMP19586.1"/>
    <property type="molecule type" value="Genomic_DNA"/>
</dbReference>
<gene>
    <name evidence="2" type="ORF">SAMN06265374_2039</name>
</gene>
<dbReference type="InterPro" id="IPR011990">
    <property type="entry name" value="TPR-like_helical_dom_sf"/>
</dbReference>
<reference evidence="2 3" key="1">
    <citation type="submission" date="2017-05" db="EMBL/GenBank/DDBJ databases">
        <authorList>
            <person name="Varghese N."/>
            <person name="Submissions S."/>
        </authorList>
    </citation>
    <scope>NUCLEOTIDE SEQUENCE [LARGE SCALE GENOMIC DNA]</scope>
    <source>
        <strain evidence="2 3">DSM 15949</strain>
    </source>
</reference>
<dbReference type="Gene3D" id="3.30.70.270">
    <property type="match status" value="1"/>
</dbReference>